<keyword evidence="2" id="KW-1185">Reference proteome</keyword>
<sequence length="198" mass="19903">MTLRYLIPLSAALLAPAAHATCALEPMLGSVCMFAGNFCPRGYAEAAGQILPISQNSALFAILGTTYGGNGQSTFALPDLRGRSAIGAGQGSGLSPVELGEKAGTETVTLNVSQMPVHSHAAVVRGTTAAGTTDSPANAVPAKLARSNIYSSGAADTNLGASAITVATAGGSQPVPTRNPYLGLKMCIALQGVFPSRD</sequence>
<gene>
    <name evidence="1" type="ORF">NYO99_11185</name>
</gene>
<reference evidence="1" key="1">
    <citation type="submission" date="2022-08" db="EMBL/GenBank/DDBJ databases">
        <title>Genome sequencing of Pelomonas sp. UHG3.</title>
        <authorList>
            <person name="So Y."/>
        </authorList>
    </citation>
    <scope>NUCLEOTIDE SEQUENCE</scope>
    <source>
        <strain evidence="1">UHG3</strain>
    </source>
</reference>
<dbReference type="Proteomes" id="UP001076464">
    <property type="component" value="Unassembled WGS sequence"/>
</dbReference>
<evidence type="ECO:0000313" key="2">
    <source>
        <dbReference type="Proteomes" id="UP001076464"/>
    </source>
</evidence>
<proteinExistence type="predicted"/>
<dbReference type="EMBL" id="JAPPUY010000002">
    <property type="protein sequence ID" value="MCY4745536.1"/>
    <property type="molecule type" value="Genomic_DNA"/>
</dbReference>
<comment type="caution">
    <text evidence="1">The sequence shown here is derived from an EMBL/GenBank/DDBJ whole genome shotgun (WGS) entry which is preliminary data.</text>
</comment>
<organism evidence="1 2">
    <name type="scientific">Roseateles hydrophilus</name>
    <dbReference type="NCBI Taxonomy" id="2975054"/>
    <lineage>
        <taxon>Bacteria</taxon>
        <taxon>Pseudomonadati</taxon>
        <taxon>Pseudomonadota</taxon>
        <taxon>Betaproteobacteria</taxon>
        <taxon>Burkholderiales</taxon>
        <taxon>Sphaerotilaceae</taxon>
        <taxon>Roseateles</taxon>
    </lineage>
</organism>
<accession>A0ACC6CAS2</accession>
<name>A0ACC6CAS2_9BURK</name>
<protein>
    <submittedName>
        <fullName evidence="1">Tail fiber protein</fullName>
    </submittedName>
</protein>
<evidence type="ECO:0000313" key="1">
    <source>
        <dbReference type="EMBL" id="MCY4745536.1"/>
    </source>
</evidence>